<sequence>MEVSARFSLAKQVEVEERREDMFVTSCQALLYATPVNDVDILRNCIVECCEIIRNFPGIHQYIRVSMQWRRRHLNGVNREGNRSCRDGLDVLTRVAGYTSVTAPCEDTGGAVARALDSHHGDLGSIPGFSHVGIVLDDSACRRVFSGYSRFTHPCIPVPIHTRVSLHAMPGDDGHLRFPAGKSVRLLSPLHTGASAEFFGYCPTSGNHRIRKMLLCKYAIGSETCRACLINCDPIAKSYDGITARLARRSDEALGVHVAVARIAPSLLELQRAAT</sequence>
<proteinExistence type="predicted"/>
<reference evidence="1 2" key="1">
    <citation type="submission" date="2023-02" db="EMBL/GenBank/DDBJ databases">
        <title>LHISI_Scaffold_Assembly.</title>
        <authorList>
            <person name="Stuart O.P."/>
            <person name="Cleave R."/>
            <person name="Magrath M.J.L."/>
            <person name="Mikheyev A.S."/>
        </authorList>
    </citation>
    <scope>NUCLEOTIDE SEQUENCE [LARGE SCALE GENOMIC DNA]</scope>
    <source>
        <strain evidence="1">Daus_M_001</strain>
        <tissue evidence="1">Leg muscle</tissue>
    </source>
</reference>
<gene>
    <name evidence="1" type="ORF">PR048_026989</name>
</gene>
<protein>
    <submittedName>
        <fullName evidence="1">Uncharacterized protein</fullName>
    </submittedName>
</protein>
<name>A0ABQ9GMW6_9NEOP</name>
<dbReference type="EMBL" id="JARBHB010000011">
    <property type="protein sequence ID" value="KAJ8873355.1"/>
    <property type="molecule type" value="Genomic_DNA"/>
</dbReference>
<organism evidence="1 2">
    <name type="scientific">Dryococelus australis</name>
    <dbReference type="NCBI Taxonomy" id="614101"/>
    <lineage>
        <taxon>Eukaryota</taxon>
        <taxon>Metazoa</taxon>
        <taxon>Ecdysozoa</taxon>
        <taxon>Arthropoda</taxon>
        <taxon>Hexapoda</taxon>
        <taxon>Insecta</taxon>
        <taxon>Pterygota</taxon>
        <taxon>Neoptera</taxon>
        <taxon>Polyneoptera</taxon>
        <taxon>Phasmatodea</taxon>
        <taxon>Verophasmatodea</taxon>
        <taxon>Anareolatae</taxon>
        <taxon>Phasmatidae</taxon>
        <taxon>Eurycanthinae</taxon>
        <taxon>Dryococelus</taxon>
    </lineage>
</organism>
<evidence type="ECO:0000313" key="2">
    <source>
        <dbReference type="Proteomes" id="UP001159363"/>
    </source>
</evidence>
<keyword evidence="2" id="KW-1185">Reference proteome</keyword>
<dbReference type="Proteomes" id="UP001159363">
    <property type="component" value="Chromosome 10"/>
</dbReference>
<comment type="caution">
    <text evidence="1">The sequence shown here is derived from an EMBL/GenBank/DDBJ whole genome shotgun (WGS) entry which is preliminary data.</text>
</comment>
<accession>A0ABQ9GMW6</accession>
<evidence type="ECO:0000313" key="1">
    <source>
        <dbReference type="EMBL" id="KAJ8873355.1"/>
    </source>
</evidence>